<dbReference type="InterPro" id="IPR002364">
    <property type="entry name" value="Quin_OxRdtase/zeta-crystal_CS"/>
</dbReference>
<dbReference type="PROSITE" id="PS01162">
    <property type="entry name" value="QOR_ZETA_CRYSTAL"/>
    <property type="match status" value="1"/>
</dbReference>
<dbReference type="RefSeq" id="WP_203995062.1">
    <property type="nucleotide sequence ID" value="NZ_BOPB01000005.1"/>
</dbReference>
<dbReference type="InterPro" id="IPR011032">
    <property type="entry name" value="GroES-like_sf"/>
</dbReference>
<dbReference type="InterPro" id="IPR050700">
    <property type="entry name" value="YIM1/Zinc_Alcohol_DH_Fams"/>
</dbReference>
<dbReference type="SUPFAM" id="SSF51735">
    <property type="entry name" value="NAD(P)-binding Rossmann-fold domains"/>
    <property type="match status" value="1"/>
</dbReference>
<feature type="domain" description="Enoyl reductase (ER)" evidence="2">
    <location>
        <begin position="10"/>
        <end position="324"/>
    </location>
</feature>
<name>A0ABQ4IRG2_9ACTN</name>
<dbReference type="InterPro" id="IPR013154">
    <property type="entry name" value="ADH-like_N"/>
</dbReference>
<keyword evidence="4" id="KW-1185">Reference proteome</keyword>
<dbReference type="PANTHER" id="PTHR11695:SF294">
    <property type="entry name" value="RETICULON-4-INTERACTING PROTEIN 1, MITOCHONDRIAL"/>
    <property type="match status" value="1"/>
</dbReference>
<evidence type="ECO:0000256" key="1">
    <source>
        <dbReference type="ARBA" id="ARBA00023002"/>
    </source>
</evidence>
<gene>
    <name evidence="3" type="ORF">Vlu01_11370</name>
</gene>
<dbReference type="Pfam" id="PF13602">
    <property type="entry name" value="ADH_zinc_N_2"/>
    <property type="match status" value="1"/>
</dbReference>
<dbReference type="Gene3D" id="3.90.180.10">
    <property type="entry name" value="Medium-chain alcohol dehydrogenases, catalytic domain"/>
    <property type="match status" value="1"/>
</dbReference>
<dbReference type="InterPro" id="IPR020843">
    <property type="entry name" value="ER"/>
</dbReference>
<dbReference type="Proteomes" id="UP000643165">
    <property type="component" value="Unassembled WGS sequence"/>
</dbReference>
<dbReference type="PANTHER" id="PTHR11695">
    <property type="entry name" value="ALCOHOL DEHYDROGENASE RELATED"/>
    <property type="match status" value="1"/>
</dbReference>
<dbReference type="SMART" id="SM00829">
    <property type="entry name" value="PKS_ER"/>
    <property type="match status" value="1"/>
</dbReference>
<comment type="caution">
    <text evidence="3">The sequence shown here is derived from an EMBL/GenBank/DDBJ whole genome shotgun (WGS) entry which is preliminary data.</text>
</comment>
<sequence length="331" mass="35026">MKAIVYDHYGPPSALRLRDIDRPAVGDHEVLVRVHAAGVDPGVLIFLAGRPYLVRLAAGLRRPRVPVLGRDVAGVVAEVGARVTRFRPGDEVYGTSLRGSYAEFTATHERRLARKPANLTFAQAAAVPVSGMTALRAVRDTGRVRPGHRVLVIGAAGGVGSQAVQVAKAYGATVTGVCSPAAIDFVRSLGADDVLDYTREEVDRDGPVYDVVIDTGGNRPLSLLRRALTSRGTLALVGGDWTRGGALLGGYGRQIFGAPLLSTVVGHRLRSVSAQERTEDLDTLGDLVGSGALTPPIDRSYPLAETADALRHFTDGHPAGKIVITVDSHDR</sequence>
<protein>
    <submittedName>
        <fullName evidence="3">NADPH:quinone reductase</fullName>
    </submittedName>
</protein>
<dbReference type="EMBL" id="BOPB01000005">
    <property type="protein sequence ID" value="GIJ20513.1"/>
    <property type="molecule type" value="Genomic_DNA"/>
</dbReference>
<dbReference type="Pfam" id="PF08240">
    <property type="entry name" value="ADH_N"/>
    <property type="match status" value="1"/>
</dbReference>
<organism evidence="3 4">
    <name type="scientific">Micromonospora lutea</name>
    <dbReference type="NCBI Taxonomy" id="419825"/>
    <lineage>
        <taxon>Bacteria</taxon>
        <taxon>Bacillati</taxon>
        <taxon>Actinomycetota</taxon>
        <taxon>Actinomycetes</taxon>
        <taxon>Micromonosporales</taxon>
        <taxon>Micromonosporaceae</taxon>
        <taxon>Micromonospora</taxon>
    </lineage>
</organism>
<keyword evidence="1" id="KW-0560">Oxidoreductase</keyword>
<dbReference type="InterPro" id="IPR036291">
    <property type="entry name" value="NAD(P)-bd_dom_sf"/>
</dbReference>
<evidence type="ECO:0000313" key="4">
    <source>
        <dbReference type="Proteomes" id="UP000643165"/>
    </source>
</evidence>
<accession>A0ABQ4IRG2</accession>
<evidence type="ECO:0000313" key="3">
    <source>
        <dbReference type="EMBL" id="GIJ20513.1"/>
    </source>
</evidence>
<dbReference type="SUPFAM" id="SSF50129">
    <property type="entry name" value="GroES-like"/>
    <property type="match status" value="1"/>
</dbReference>
<evidence type="ECO:0000259" key="2">
    <source>
        <dbReference type="SMART" id="SM00829"/>
    </source>
</evidence>
<reference evidence="3 4" key="1">
    <citation type="submission" date="2021-01" db="EMBL/GenBank/DDBJ databases">
        <title>Whole genome shotgun sequence of Verrucosispora lutea NBRC 106530.</title>
        <authorList>
            <person name="Komaki H."/>
            <person name="Tamura T."/>
        </authorList>
    </citation>
    <scope>NUCLEOTIDE SEQUENCE [LARGE SCALE GENOMIC DNA]</scope>
    <source>
        <strain evidence="3 4">NBRC 106530</strain>
    </source>
</reference>
<dbReference type="CDD" id="cd08267">
    <property type="entry name" value="MDR1"/>
    <property type="match status" value="1"/>
</dbReference>
<proteinExistence type="predicted"/>
<dbReference type="Gene3D" id="3.40.50.720">
    <property type="entry name" value="NAD(P)-binding Rossmann-like Domain"/>
    <property type="match status" value="1"/>
</dbReference>